<accession>A0AAD6ZZ67</accession>
<evidence type="ECO:0000313" key="2">
    <source>
        <dbReference type="Proteomes" id="UP001218218"/>
    </source>
</evidence>
<keyword evidence="2" id="KW-1185">Reference proteome</keyword>
<dbReference type="Proteomes" id="UP001218218">
    <property type="component" value="Unassembled WGS sequence"/>
</dbReference>
<reference evidence="1" key="1">
    <citation type="submission" date="2023-03" db="EMBL/GenBank/DDBJ databases">
        <title>Massive genome expansion in bonnet fungi (Mycena s.s.) driven by repeated elements and novel gene families across ecological guilds.</title>
        <authorList>
            <consortium name="Lawrence Berkeley National Laboratory"/>
            <person name="Harder C.B."/>
            <person name="Miyauchi S."/>
            <person name="Viragh M."/>
            <person name="Kuo A."/>
            <person name="Thoen E."/>
            <person name="Andreopoulos B."/>
            <person name="Lu D."/>
            <person name="Skrede I."/>
            <person name="Drula E."/>
            <person name="Henrissat B."/>
            <person name="Morin E."/>
            <person name="Kohler A."/>
            <person name="Barry K."/>
            <person name="LaButti K."/>
            <person name="Morin E."/>
            <person name="Salamov A."/>
            <person name="Lipzen A."/>
            <person name="Mereny Z."/>
            <person name="Hegedus B."/>
            <person name="Baldrian P."/>
            <person name="Stursova M."/>
            <person name="Weitz H."/>
            <person name="Taylor A."/>
            <person name="Grigoriev I.V."/>
            <person name="Nagy L.G."/>
            <person name="Martin F."/>
            <person name="Kauserud H."/>
        </authorList>
    </citation>
    <scope>NUCLEOTIDE SEQUENCE</scope>
    <source>
        <strain evidence="1">CBHHK002</strain>
    </source>
</reference>
<sequence>MHVTAASVELMPQNQLLSPMYIQHNAGQFLNHDWVNIDLFREYLQRTGQNFPAPDASNTLSSSSVRTKIEAPAASVPDVVKAGTEMASVPVAGNVKIRTLNEGGREVLELLSESLTFAVTSAPSARFASKRFSHSG</sequence>
<organism evidence="1 2">
    <name type="scientific">Mycena albidolilacea</name>
    <dbReference type="NCBI Taxonomy" id="1033008"/>
    <lineage>
        <taxon>Eukaryota</taxon>
        <taxon>Fungi</taxon>
        <taxon>Dikarya</taxon>
        <taxon>Basidiomycota</taxon>
        <taxon>Agaricomycotina</taxon>
        <taxon>Agaricomycetes</taxon>
        <taxon>Agaricomycetidae</taxon>
        <taxon>Agaricales</taxon>
        <taxon>Marasmiineae</taxon>
        <taxon>Mycenaceae</taxon>
        <taxon>Mycena</taxon>
    </lineage>
</organism>
<proteinExistence type="predicted"/>
<comment type="caution">
    <text evidence="1">The sequence shown here is derived from an EMBL/GenBank/DDBJ whole genome shotgun (WGS) entry which is preliminary data.</text>
</comment>
<dbReference type="EMBL" id="JARIHO010000021">
    <property type="protein sequence ID" value="KAJ7346233.1"/>
    <property type="molecule type" value="Genomic_DNA"/>
</dbReference>
<name>A0AAD6ZZ67_9AGAR</name>
<dbReference type="AlphaFoldDB" id="A0AAD6ZZ67"/>
<evidence type="ECO:0000313" key="1">
    <source>
        <dbReference type="EMBL" id="KAJ7346233.1"/>
    </source>
</evidence>
<protein>
    <submittedName>
        <fullName evidence="1">Uncharacterized protein</fullName>
    </submittedName>
</protein>
<gene>
    <name evidence="1" type="ORF">DFH08DRAFT_961674</name>
</gene>